<dbReference type="RefSeq" id="WP_242018994.1">
    <property type="nucleotide sequence ID" value="NZ_JAMPKK010000019.1"/>
</dbReference>
<dbReference type="Pfam" id="PF03734">
    <property type="entry name" value="YkuD"/>
    <property type="match status" value="1"/>
</dbReference>
<dbReference type="InterPro" id="IPR050979">
    <property type="entry name" value="LD-transpeptidase"/>
</dbReference>
<feature type="active site" description="Proton donor/acceptor" evidence="9">
    <location>
        <position position="152"/>
    </location>
</feature>
<dbReference type="SUPFAM" id="SSF141523">
    <property type="entry name" value="L,D-transpeptidase catalytic domain-like"/>
    <property type="match status" value="1"/>
</dbReference>
<comment type="similarity">
    <text evidence="2">Belongs to the YkuD family.</text>
</comment>
<comment type="pathway">
    <text evidence="1 9">Cell wall biogenesis; peptidoglycan biosynthesis.</text>
</comment>
<dbReference type="PANTHER" id="PTHR30582">
    <property type="entry name" value="L,D-TRANSPEPTIDASE"/>
    <property type="match status" value="1"/>
</dbReference>
<keyword evidence="4" id="KW-0808">Transferase</keyword>
<evidence type="ECO:0000256" key="6">
    <source>
        <dbReference type="ARBA" id="ARBA00022960"/>
    </source>
</evidence>
<proteinExistence type="inferred from homology"/>
<evidence type="ECO:0000256" key="4">
    <source>
        <dbReference type="ARBA" id="ARBA00022679"/>
    </source>
</evidence>
<evidence type="ECO:0000256" key="1">
    <source>
        <dbReference type="ARBA" id="ARBA00004752"/>
    </source>
</evidence>
<evidence type="ECO:0000313" key="12">
    <source>
        <dbReference type="Proteomes" id="UP001442494"/>
    </source>
</evidence>
<keyword evidence="12" id="KW-1185">Reference proteome</keyword>
<evidence type="ECO:0000256" key="2">
    <source>
        <dbReference type="ARBA" id="ARBA00005992"/>
    </source>
</evidence>
<evidence type="ECO:0000256" key="9">
    <source>
        <dbReference type="PROSITE-ProRule" id="PRU01373"/>
    </source>
</evidence>
<name>A0ABV0JPD5_9CYAN</name>
<dbReference type="Gene3D" id="2.40.440.10">
    <property type="entry name" value="L,D-transpeptidase catalytic domain-like"/>
    <property type="match status" value="1"/>
</dbReference>
<protein>
    <submittedName>
        <fullName evidence="11">L,D-transpeptidase</fullName>
    </submittedName>
</protein>
<evidence type="ECO:0000259" key="10">
    <source>
        <dbReference type="PROSITE" id="PS52029"/>
    </source>
</evidence>
<keyword evidence="7 9" id="KW-0573">Peptidoglycan synthesis</keyword>
<dbReference type="InterPro" id="IPR005490">
    <property type="entry name" value="LD_TPept_cat_dom"/>
</dbReference>
<keyword evidence="8 9" id="KW-0961">Cell wall biogenesis/degradation</keyword>
<dbReference type="CDD" id="cd16913">
    <property type="entry name" value="YkuD_like"/>
    <property type="match status" value="1"/>
</dbReference>
<evidence type="ECO:0000256" key="8">
    <source>
        <dbReference type="ARBA" id="ARBA00023316"/>
    </source>
</evidence>
<reference evidence="11 12" key="1">
    <citation type="submission" date="2022-04" db="EMBL/GenBank/DDBJ databases">
        <title>Positive selection, recombination, and allopatry shape intraspecific diversity of widespread and dominant cyanobacteria.</title>
        <authorList>
            <person name="Wei J."/>
            <person name="Shu W."/>
            <person name="Hu C."/>
        </authorList>
    </citation>
    <scope>NUCLEOTIDE SEQUENCE [LARGE SCALE GENOMIC DNA]</scope>
    <source>
        <strain evidence="11 12">GB2-A5</strain>
    </source>
</reference>
<dbReference type="InterPro" id="IPR038063">
    <property type="entry name" value="Transpep_catalytic_dom"/>
</dbReference>
<keyword evidence="5" id="KW-0378">Hydrolase</keyword>
<dbReference type="Proteomes" id="UP001442494">
    <property type="component" value="Unassembled WGS sequence"/>
</dbReference>
<dbReference type="EMBL" id="JAMPKK010000019">
    <property type="protein sequence ID" value="MEP0864954.1"/>
    <property type="molecule type" value="Genomic_DNA"/>
</dbReference>
<evidence type="ECO:0000313" key="11">
    <source>
        <dbReference type="EMBL" id="MEP0864954.1"/>
    </source>
</evidence>
<feature type="active site" description="Nucleophile" evidence="9">
    <location>
        <position position="168"/>
    </location>
</feature>
<organism evidence="11 12">
    <name type="scientific">Funiculus sociatus GB2-A5</name>
    <dbReference type="NCBI Taxonomy" id="2933946"/>
    <lineage>
        <taxon>Bacteria</taxon>
        <taxon>Bacillati</taxon>
        <taxon>Cyanobacteriota</taxon>
        <taxon>Cyanophyceae</taxon>
        <taxon>Coleofasciculales</taxon>
        <taxon>Coleofasciculaceae</taxon>
        <taxon>Funiculus</taxon>
    </lineage>
</organism>
<dbReference type="PROSITE" id="PS52029">
    <property type="entry name" value="LD_TPASE"/>
    <property type="match status" value="1"/>
</dbReference>
<evidence type="ECO:0000256" key="3">
    <source>
        <dbReference type="ARBA" id="ARBA00022676"/>
    </source>
</evidence>
<evidence type="ECO:0000256" key="5">
    <source>
        <dbReference type="ARBA" id="ARBA00022801"/>
    </source>
</evidence>
<feature type="domain" description="L,D-TPase catalytic" evidence="10">
    <location>
        <begin position="66"/>
        <end position="192"/>
    </location>
</feature>
<evidence type="ECO:0000256" key="7">
    <source>
        <dbReference type="ARBA" id="ARBA00022984"/>
    </source>
</evidence>
<sequence length="193" mass="21477">MSRNEPLSRNLMLICFGTAFVLLSVSWRSHFSKLTLNSLGLPVIAGENFSFGAALSPSTSEYLGRSRLIVDLSDRVVYVYLDNQLFATYPVAVGQSGWETPIGSFQVLKMNKNPAWSQPITGEVFPAGAKNNPLGDRWISFWSDGRHQIGFHGTNQEQLVGQAVSHGCVRMRNQDIRAMYQQISKGTPVIVRR</sequence>
<dbReference type="PANTHER" id="PTHR30582:SF24">
    <property type="entry name" value="L,D-TRANSPEPTIDASE ERFK_SRFK-RELATED"/>
    <property type="match status" value="1"/>
</dbReference>
<gene>
    <name evidence="11" type="ORF">NDI37_10780</name>
</gene>
<accession>A0ABV0JPD5</accession>
<comment type="caution">
    <text evidence="11">The sequence shown here is derived from an EMBL/GenBank/DDBJ whole genome shotgun (WGS) entry which is preliminary data.</text>
</comment>
<keyword evidence="3" id="KW-0328">Glycosyltransferase</keyword>
<keyword evidence="6 9" id="KW-0133">Cell shape</keyword>